<dbReference type="OMA" id="LELICPW"/>
<dbReference type="AlphaFoldDB" id="A0A0C2ILM6"/>
<name>A0A0C2ILM6_THEKT</name>
<accession>A0A0C2ILM6</accession>
<dbReference type="EMBL" id="JWZT01003552">
    <property type="protein sequence ID" value="KII66329.1"/>
    <property type="molecule type" value="Genomic_DNA"/>
</dbReference>
<dbReference type="OrthoDB" id="1045822at2759"/>
<dbReference type="InterPro" id="IPR006461">
    <property type="entry name" value="PLAC_motif_containing"/>
</dbReference>
<comment type="caution">
    <text evidence="2">The sequence shown here is derived from an EMBL/GenBank/DDBJ whole genome shotgun (WGS) entry which is preliminary data.</text>
</comment>
<dbReference type="NCBIfam" id="TIGR01571">
    <property type="entry name" value="A_thal_Cys_rich"/>
    <property type="match status" value="1"/>
</dbReference>
<keyword evidence="3" id="KW-1185">Reference proteome</keyword>
<evidence type="ECO:0000313" key="3">
    <source>
        <dbReference type="Proteomes" id="UP000031668"/>
    </source>
</evidence>
<dbReference type="Proteomes" id="UP000031668">
    <property type="component" value="Unassembled WGS sequence"/>
</dbReference>
<organism evidence="2 3">
    <name type="scientific">Thelohanellus kitauei</name>
    <name type="common">Myxosporean</name>
    <dbReference type="NCBI Taxonomy" id="669202"/>
    <lineage>
        <taxon>Eukaryota</taxon>
        <taxon>Metazoa</taxon>
        <taxon>Cnidaria</taxon>
        <taxon>Myxozoa</taxon>
        <taxon>Myxosporea</taxon>
        <taxon>Bivalvulida</taxon>
        <taxon>Platysporina</taxon>
        <taxon>Myxobolidae</taxon>
        <taxon>Thelohanellus</taxon>
    </lineage>
</organism>
<evidence type="ECO:0000313" key="2">
    <source>
        <dbReference type="EMBL" id="KII66329.1"/>
    </source>
</evidence>
<reference evidence="2 3" key="1">
    <citation type="journal article" date="2014" name="Genome Biol. Evol.">
        <title>The genome of the myxosporean Thelohanellus kitauei shows adaptations to nutrient acquisition within its fish host.</title>
        <authorList>
            <person name="Yang Y."/>
            <person name="Xiong J."/>
            <person name="Zhou Z."/>
            <person name="Huo F."/>
            <person name="Miao W."/>
            <person name="Ran C."/>
            <person name="Liu Y."/>
            <person name="Zhang J."/>
            <person name="Feng J."/>
            <person name="Wang M."/>
            <person name="Wang M."/>
            <person name="Wang L."/>
            <person name="Yao B."/>
        </authorList>
    </citation>
    <scope>NUCLEOTIDE SEQUENCE [LARGE SCALE GENOMIC DNA]</scope>
    <source>
        <strain evidence="2">Wuqing</strain>
    </source>
</reference>
<dbReference type="PANTHER" id="PTHR15907">
    <property type="entry name" value="DUF614 FAMILY PROTEIN-RELATED"/>
    <property type="match status" value="1"/>
</dbReference>
<protein>
    <submittedName>
        <fullName evidence="2">Cell number regulator 3</fullName>
    </submittedName>
</protein>
<evidence type="ECO:0000256" key="1">
    <source>
        <dbReference type="ARBA" id="ARBA00009024"/>
    </source>
</evidence>
<gene>
    <name evidence="2" type="ORF">RF11_14220</name>
</gene>
<dbReference type="Pfam" id="PF04749">
    <property type="entry name" value="PLAC8"/>
    <property type="match status" value="1"/>
</dbReference>
<sequence length="101" mass="11155">MGRRFKQGLFGCCFNGKNCCCSFFCPCITIGETAVNVGNSFLLCCLLELICPWAPPIYLRDKVRQQQAITGSFEEDILVGLCCPCCSIAQTSTQVDVFIPR</sequence>
<comment type="similarity">
    <text evidence="1">Belongs to the cornifelin family.</text>
</comment>
<proteinExistence type="inferred from homology"/>